<proteinExistence type="predicted"/>
<evidence type="ECO:0000313" key="2">
    <source>
        <dbReference type="EMBL" id="KUG26475.1"/>
    </source>
</evidence>
<protein>
    <submittedName>
        <fullName evidence="2">Sigma factor rpoe regulatory protein rsec</fullName>
    </submittedName>
</protein>
<comment type="caution">
    <text evidence="2">The sequence shown here is derived from an EMBL/GenBank/DDBJ whole genome shotgun (WGS) entry which is preliminary data.</text>
</comment>
<reference evidence="2" key="1">
    <citation type="journal article" date="2015" name="Proc. Natl. Acad. Sci. U.S.A.">
        <title>Networks of energetic and metabolic interactions define dynamics in microbial communities.</title>
        <authorList>
            <person name="Embree M."/>
            <person name="Liu J.K."/>
            <person name="Al-Bassam M.M."/>
            <person name="Zengler K."/>
        </authorList>
    </citation>
    <scope>NUCLEOTIDE SEQUENCE</scope>
</reference>
<dbReference type="InterPro" id="IPR007359">
    <property type="entry name" value="SigmaE_reg_RseC_MucC"/>
</dbReference>
<name>A0A0W8G002_9ZZZZ</name>
<dbReference type="PANTHER" id="PTHR35867">
    <property type="entry name" value="PROTEIN RSEC"/>
    <property type="match status" value="1"/>
</dbReference>
<keyword evidence="1" id="KW-0812">Transmembrane</keyword>
<dbReference type="EMBL" id="LNQE01000458">
    <property type="protein sequence ID" value="KUG26475.1"/>
    <property type="molecule type" value="Genomic_DNA"/>
</dbReference>
<keyword evidence="1" id="KW-0472">Membrane</keyword>
<gene>
    <name evidence="2" type="ORF">ASZ90_003677</name>
</gene>
<dbReference type="InterPro" id="IPR026268">
    <property type="entry name" value="RseC"/>
</dbReference>
<dbReference type="AlphaFoldDB" id="A0A0W8G002"/>
<organism evidence="2">
    <name type="scientific">hydrocarbon metagenome</name>
    <dbReference type="NCBI Taxonomy" id="938273"/>
    <lineage>
        <taxon>unclassified sequences</taxon>
        <taxon>metagenomes</taxon>
        <taxon>ecological metagenomes</taxon>
    </lineage>
</organism>
<evidence type="ECO:0000256" key="1">
    <source>
        <dbReference type="SAM" id="Phobius"/>
    </source>
</evidence>
<dbReference type="Pfam" id="PF04246">
    <property type="entry name" value="RseC_MucC"/>
    <property type="match status" value="1"/>
</dbReference>
<feature type="transmembrane region" description="Helical" evidence="1">
    <location>
        <begin position="107"/>
        <end position="127"/>
    </location>
</feature>
<sequence length="146" mass="15846">MQSESIIEKGIVLSAGDGHAEIALIQTGSCEECSAKIFCKPSENKNSKIIEVEDSFGVKAGDEVDIQIKGSDVLKASFMLYGMPLILIVVGIIAGMNIFTNAVLPELLSFIFGIGLTALYFGNLLLINKFKHAKPKLPRITFVERL</sequence>
<accession>A0A0W8G002</accession>
<dbReference type="PANTHER" id="PTHR35867:SF1">
    <property type="entry name" value="PROTEIN RSEC"/>
    <property type="match status" value="1"/>
</dbReference>
<dbReference type="PIRSF" id="PIRSF004923">
    <property type="entry name" value="RseC"/>
    <property type="match status" value="1"/>
</dbReference>
<feature type="transmembrane region" description="Helical" evidence="1">
    <location>
        <begin position="78"/>
        <end position="101"/>
    </location>
</feature>
<keyword evidence="1" id="KW-1133">Transmembrane helix</keyword>